<comment type="caution">
    <text evidence="6">The sequence shown here is derived from an EMBL/GenBank/DDBJ whole genome shotgun (WGS) entry which is preliminary data.</text>
</comment>
<evidence type="ECO:0000256" key="1">
    <source>
        <dbReference type="ARBA" id="ARBA00022563"/>
    </source>
</evidence>
<evidence type="ECO:0000259" key="5">
    <source>
        <dbReference type="PROSITE" id="PS51671"/>
    </source>
</evidence>
<evidence type="ECO:0000256" key="4">
    <source>
        <dbReference type="NCBIfam" id="TIGR00655"/>
    </source>
</evidence>
<reference evidence="6 7" key="1">
    <citation type="submission" date="2016-11" db="EMBL/GenBank/DDBJ databases">
        <title>Comparative genomics of Acidibacillus ferroxidans species.</title>
        <authorList>
            <person name="Oliveira G."/>
            <person name="Nunes G."/>
            <person name="Oliveira R."/>
            <person name="Araujo F."/>
            <person name="Salim A."/>
            <person name="Scholte L."/>
            <person name="Morais D."/>
            <person name="Nancucheo I."/>
            <person name="Johnson D.B."/>
            <person name="Grail B."/>
            <person name="Bittencourt J."/>
            <person name="Valadares R."/>
        </authorList>
    </citation>
    <scope>NUCLEOTIDE SEQUENCE [LARGE SCALE GENOMIC DNA]</scope>
    <source>
        <strain evidence="6 7">Y002</strain>
    </source>
</reference>
<dbReference type="SUPFAM" id="SSF55021">
    <property type="entry name" value="ACT-like"/>
    <property type="match status" value="1"/>
</dbReference>
<comment type="catalytic activity">
    <reaction evidence="3">
        <text>(6R)-10-formyltetrahydrofolate + H2O = (6S)-5,6,7,8-tetrahydrofolate + formate + H(+)</text>
        <dbReference type="Rhea" id="RHEA:19833"/>
        <dbReference type="ChEBI" id="CHEBI:15377"/>
        <dbReference type="ChEBI" id="CHEBI:15378"/>
        <dbReference type="ChEBI" id="CHEBI:15740"/>
        <dbReference type="ChEBI" id="CHEBI:57453"/>
        <dbReference type="ChEBI" id="CHEBI:195366"/>
        <dbReference type="EC" id="3.5.1.10"/>
    </reaction>
</comment>
<dbReference type="EC" id="3.5.1.10" evidence="3 4"/>
<keyword evidence="3" id="KW-0658">Purine biosynthesis</keyword>
<dbReference type="PANTHER" id="PTHR42706:SF1">
    <property type="entry name" value="FORMYLTETRAHYDROFOLATE DEFORMYLASE 2, MITOCHONDRIAL"/>
    <property type="match status" value="1"/>
</dbReference>
<evidence type="ECO:0000256" key="3">
    <source>
        <dbReference type="HAMAP-Rule" id="MF_01927"/>
    </source>
</evidence>
<dbReference type="InterPro" id="IPR045865">
    <property type="entry name" value="ACT-like_dom_sf"/>
</dbReference>
<dbReference type="Gene3D" id="3.40.50.170">
    <property type="entry name" value="Formyl transferase, N-terminal domain"/>
    <property type="match status" value="1"/>
</dbReference>
<dbReference type="EMBL" id="MPDK01000002">
    <property type="protein sequence ID" value="PWI58705.1"/>
    <property type="molecule type" value="Genomic_DNA"/>
</dbReference>
<dbReference type="NCBIfam" id="NF004684">
    <property type="entry name" value="PRK06027.1"/>
    <property type="match status" value="1"/>
</dbReference>
<organism evidence="6 7">
    <name type="scientific">Sulfoacidibacillus thermotolerans</name>
    <name type="common">Acidibacillus sulfuroxidans</name>
    <dbReference type="NCBI Taxonomy" id="1765684"/>
    <lineage>
        <taxon>Bacteria</taxon>
        <taxon>Bacillati</taxon>
        <taxon>Bacillota</taxon>
        <taxon>Bacilli</taxon>
        <taxon>Bacillales</taxon>
        <taxon>Alicyclobacillaceae</taxon>
        <taxon>Sulfoacidibacillus</taxon>
    </lineage>
</organism>
<dbReference type="PIRSF" id="PIRSF036480">
    <property type="entry name" value="FormyFH4_hydr"/>
    <property type="match status" value="1"/>
</dbReference>
<keyword evidence="2 3" id="KW-0378">Hydrolase</keyword>
<comment type="function">
    <text evidence="3">Catalyzes the hydrolysis of 10-formyltetrahydrofolate (formyl-FH4) to formate and tetrahydrofolate (FH4).</text>
</comment>
<dbReference type="AlphaFoldDB" id="A0A2U3DBR5"/>
<dbReference type="PRINTS" id="PR01575">
    <property type="entry name" value="FFH4HYDRLASE"/>
</dbReference>
<dbReference type="InterPro" id="IPR002376">
    <property type="entry name" value="Formyl_transf_N"/>
</dbReference>
<dbReference type="GO" id="GO:0006730">
    <property type="term" value="P:one-carbon metabolic process"/>
    <property type="evidence" value="ECO:0007669"/>
    <property type="project" value="UniProtKB-KW"/>
</dbReference>
<evidence type="ECO:0000256" key="2">
    <source>
        <dbReference type="ARBA" id="ARBA00022801"/>
    </source>
</evidence>
<comment type="similarity">
    <text evidence="3">Belongs to the PurU family.</text>
</comment>
<dbReference type="CDD" id="cd08648">
    <property type="entry name" value="FMT_core_Formyl-FH4-Hydrolase_C"/>
    <property type="match status" value="1"/>
</dbReference>
<evidence type="ECO:0000313" key="7">
    <source>
        <dbReference type="Proteomes" id="UP000245380"/>
    </source>
</evidence>
<dbReference type="PROSITE" id="PS51671">
    <property type="entry name" value="ACT"/>
    <property type="match status" value="1"/>
</dbReference>
<comment type="pathway">
    <text evidence="3">Purine metabolism; IMP biosynthesis via de novo pathway; formate from 10-formyl-5,6,7,8-tetrahydrofolate: step 1/1.</text>
</comment>
<dbReference type="GO" id="GO:0006189">
    <property type="term" value="P:'de novo' IMP biosynthetic process"/>
    <property type="evidence" value="ECO:0007669"/>
    <property type="project" value="UniProtKB-UniRule"/>
</dbReference>
<sequence length="288" mass="33267">MTLDSHIHARILIACKDQPGIVAKISTTLFSLGANITESAQHTTNPLEGTFFMRIAFYIPRIESVKEVIQDAFAPLIKQFSMQFQLFLEEERKRFAIFVSREDHCLLELLWRQRSGEIQADISMIVSNHPNHEQIAQQMNVPYYYIPVTPEKKLQSERQQLQLLVGKVDFIVLARYMQILSPQMVEQFPRRMINIHHSFLPAFVGAKPYERAYERGVKIIGATAHYVTADLDAGPIIEQDVLRIDHGYSVKEMKAVGRQIERTVLARAVRWHVEDRILVHDNKTIVFT</sequence>
<dbReference type="GO" id="GO:0008864">
    <property type="term" value="F:formyltetrahydrofolate deformylase activity"/>
    <property type="evidence" value="ECO:0007669"/>
    <property type="project" value="UniProtKB-UniRule"/>
</dbReference>
<dbReference type="HAMAP" id="MF_01927">
    <property type="entry name" value="PurU"/>
    <property type="match status" value="1"/>
</dbReference>
<dbReference type="OrthoDB" id="9806170at2"/>
<dbReference type="InterPro" id="IPR044074">
    <property type="entry name" value="PurU_ACT"/>
</dbReference>
<dbReference type="InterPro" id="IPR041729">
    <property type="entry name" value="Formyl-FH4-Hydrolase_C"/>
</dbReference>
<keyword evidence="1 3" id="KW-0554">One-carbon metabolism</keyword>
<proteinExistence type="inferred from homology"/>
<dbReference type="CDD" id="cd04875">
    <property type="entry name" value="ACT_F4HF-DF"/>
    <property type="match status" value="1"/>
</dbReference>
<feature type="active site" evidence="3">
    <location>
        <position position="232"/>
    </location>
</feature>
<protein>
    <recommendedName>
        <fullName evidence="3 4">Formyltetrahydrofolate deformylase</fullName>
        <ecNumber evidence="3 4">3.5.1.10</ecNumber>
    </recommendedName>
    <alternativeName>
        <fullName evidence="3">Formyl-FH(4) hydrolase</fullName>
    </alternativeName>
</protein>
<dbReference type="Proteomes" id="UP000245380">
    <property type="component" value="Unassembled WGS sequence"/>
</dbReference>
<dbReference type="Gene3D" id="3.30.70.260">
    <property type="match status" value="1"/>
</dbReference>
<gene>
    <name evidence="3" type="primary">purU</name>
    <name evidence="6" type="ORF">BM613_00990</name>
</gene>
<dbReference type="PANTHER" id="PTHR42706">
    <property type="entry name" value="FORMYLTETRAHYDROFOLATE DEFORMYLASE"/>
    <property type="match status" value="1"/>
</dbReference>
<dbReference type="UniPathway" id="UPA00074">
    <property type="reaction ID" value="UER00170"/>
</dbReference>
<dbReference type="Pfam" id="PF00551">
    <property type="entry name" value="Formyl_trans_N"/>
    <property type="match status" value="1"/>
</dbReference>
<feature type="domain" description="ACT" evidence="5">
    <location>
        <begin position="10"/>
        <end position="84"/>
    </location>
</feature>
<evidence type="ECO:0000313" key="6">
    <source>
        <dbReference type="EMBL" id="PWI58705.1"/>
    </source>
</evidence>
<accession>A0A2U3DBR5</accession>
<name>A0A2U3DBR5_SULT2</name>
<dbReference type="Pfam" id="PF01842">
    <property type="entry name" value="ACT"/>
    <property type="match status" value="1"/>
</dbReference>
<dbReference type="InterPro" id="IPR036477">
    <property type="entry name" value="Formyl_transf_N_sf"/>
</dbReference>
<dbReference type="SUPFAM" id="SSF53328">
    <property type="entry name" value="Formyltransferase"/>
    <property type="match status" value="1"/>
</dbReference>
<keyword evidence="7" id="KW-1185">Reference proteome</keyword>
<dbReference type="InterPro" id="IPR004810">
    <property type="entry name" value="PurU"/>
</dbReference>
<dbReference type="NCBIfam" id="TIGR00655">
    <property type="entry name" value="PurU"/>
    <property type="match status" value="1"/>
</dbReference>
<dbReference type="InterPro" id="IPR002912">
    <property type="entry name" value="ACT_dom"/>
</dbReference>